<keyword evidence="3" id="KW-1185">Reference proteome</keyword>
<evidence type="ECO:0000256" key="1">
    <source>
        <dbReference type="SAM" id="SignalP"/>
    </source>
</evidence>
<name>A0ABW5ZRR6_9FLAO</name>
<keyword evidence="1" id="KW-0732">Signal</keyword>
<dbReference type="InterPro" id="IPR008969">
    <property type="entry name" value="CarboxyPept-like_regulatory"/>
</dbReference>
<sequence>MNRLLSFILFLFISISHSQTFTGTVLDLVTNEPLESVSVYFDNTTIGTSTNNKGEFSIDYTEAIQSNLVISFLGYEKVFIVDYRSQNDVKILLKESVNELDVIVIDADDGMTRALKMKKFKQEFLGKSENGKSCKILNEKDIKLRYNKRDKTITAWSNTPILVKNKNLQYEISFEIIDFEMTLGNWGVSSVVYSGTSFFKDLDKKQKKRITKNRLNTYKGSVQHFIRALYNQQLKEEGYIFGVKGFVVNPYNYFSLSTVDDYGCKTITLKEKLDIFYKGTIESIIQTSISEFKIDQYGNYAPIENVLFGGNMGSQRVGDSLPLDYGLDNID</sequence>
<feature type="signal peptide" evidence="1">
    <location>
        <begin position="1"/>
        <end position="18"/>
    </location>
</feature>
<accession>A0ABW5ZRR6</accession>
<dbReference type="Gene3D" id="2.60.40.1120">
    <property type="entry name" value="Carboxypeptidase-like, regulatory domain"/>
    <property type="match status" value="1"/>
</dbReference>
<dbReference type="Proteomes" id="UP001597548">
    <property type="component" value="Unassembled WGS sequence"/>
</dbReference>
<comment type="caution">
    <text evidence="2">The sequence shown here is derived from an EMBL/GenBank/DDBJ whole genome shotgun (WGS) entry which is preliminary data.</text>
</comment>
<dbReference type="Pfam" id="PF13715">
    <property type="entry name" value="CarbopepD_reg_2"/>
    <property type="match status" value="1"/>
</dbReference>
<dbReference type="EMBL" id="JBHUOS010000002">
    <property type="protein sequence ID" value="MFD2915061.1"/>
    <property type="molecule type" value="Genomic_DNA"/>
</dbReference>
<protein>
    <submittedName>
        <fullName evidence="2">Carboxypeptidase-like regulatory domain-containing protein</fullName>
    </submittedName>
</protein>
<proteinExistence type="predicted"/>
<evidence type="ECO:0000313" key="2">
    <source>
        <dbReference type="EMBL" id="MFD2915061.1"/>
    </source>
</evidence>
<organism evidence="2 3">
    <name type="scientific">Psychroserpens luteus</name>
    <dbReference type="NCBI Taxonomy" id="1434066"/>
    <lineage>
        <taxon>Bacteria</taxon>
        <taxon>Pseudomonadati</taxon>
        <taxon>Bacteroidota</taxon>
        <taxon>Flavobacteriia</taxon>
        <taxon>Flavobacteriales</taxon>
        <taxon>Flavobacteriaceae</taxon>
        <taxon>Psychroserpens</taxon>
    </lineage>
</organism>
<evidence type="ECO:0000313" key="3">
    <source>
        <dbReference type="Proteomes" id="UP001597548"/>
    </source>
</evidence>
<dbReference type="SUPFAM" id="SSF49464">
    <property type="entry name" value="Carboxypeptidase regulatory domain-like"/>
    <property type="match status" value="1"/>
</dbReference>
<feature type="chain" id="PRO_5046755321" evidence="1">
    <location>
        <begin position="19"/>
        <end position="331"/>
    </location>
</feature>
<reference evidence="3" key="1">
    <citation type="journal article" date="2019" name="Int. J. Syst. Evol. Microbiol.">
        <title>The Global Catalogue of Microorganisms (GCM) 10K type strain sequencing project: providing services to taxonomists for standard genome sequencing and annotation.</title>
        <authorList>
            <consortium name="The Broad Institute Genomics Platform"/>
            <consortium name="The Broad Institute Genome Sequencing Center for Infectious Disease"/>
            <person name="Wu L."/>
            <person name="Ma J."/>
        </authorList>
    </citation>
    <scope>NUCLEOTIDE SEQUENCE [LARGE SCALE GENOMIC DNA]</scope>
    <source>
        <strain evidence="3">KCTC 32514</strain>
    </source>
</reference>
<dbReference type="RefSeq" id="WP_194508554.1">
    <property type="nucleotide sequence ID" value="NZ_JADILU010000005.1"/>
</dbReference>
<gene>
    <name evidence="2" type="ORF">ACFS29_05385</name>
</gene>